<comment type="caution">
    <text evidence="10">The sequence shown here is derived from an EMBL/GenBank/DDBJ whole genome shotgun (WGS) entry which is preliminary data.</text>
</comment>
<dbReference type="NCBIfam" id="TIGR01087">
    <property type="entry name" value="murD"/>
    <property type="match status" value="1"/>
</dbReference>
<dbReference type="InterPro" id="IPR036565">
    <property type="entry name" value="Mur-like_cat_sf"/>
</dbReference>
<evidence type="ECO:0000313" key="10">
    <source>
        <dbReference type="EMBL" id="KAB2931976.1"/>
    </source>
</evidence>
<accession>A0A833H0S0</accession>
<keyword evidence="7" id="KW-0131">Cell cycle</keyword>
<comment type="function">
    <text evidence="7">Cell wall formation. Catalyzes the addition of glutamate to the nucleotide precursor UDP-N-acetylmuramoyl-L-alanine (UMA).</text>
</comment>
<keyword evidence="3 7" id="KW-0963">Cytoplasm</keyword>
<dbReference type="AlphaFoldDB" id="A0A833H0S0"/>
<dbReference type="Gene3D" id="3.90.190.20">
    <property type="entry name" value="Mur ligase, C-terminal domain"/>
    <property type="match status" value="1"/>
</dbReference>
<evidence type="ECO:0000256" key="4">
    <source>
        <dbReference type="ARBA" id="ARBA00022598"/>
    </source>
</evidence>
<feature type="binding site" evidence="7">
    <location>
        <begin position="149"/>
        <end position="155"/>
    </location>
    <ligand>
        <name>ATP</name>
        <dbReference type="ChEBI" id="CHEBI:30616"/>
    </ligand>
</feature>
<dbReference type="HAMAP" id="MF_00639">
    <property type="entry name" value="MurD"/>
    <property type="match status" value="1"/>
</dbReference>
<organism evidence="10 11">
    <name type="scientific">Leptonema illini</name>
    <dbReference type="NCBI Taxonomy" id="183"/>
    <lineage>
        <taxon>Bacteria</taxon>
        <taxon>Pseudomonadati</taxon>
        <taxon>Spirochaetota</taxon>
        <taxon>Spirochaetia</taxon>
        <taxon>Leptospirales</taxon>
        <taxon>Leptospiraceae</taxon>
        <taxon>Leptonema</taxon>
    </lineage>
</organism>
<keyword evidence="7" id="KW-0132">Cell division</keyword>
<name>A0A833H0S0_9LEPT</name>
<dbReference type="UniPathway" id="UPA00219"/>
<keyword evidence="7" id="KW-0961">Cell wall biogenesis/degradation</keyword>
<evidence type="ECO:0000256" key="5">
    <source>
        <dbReference type="ARBA" id="ARBA00022741"/>
    </source>
</evidence>
<dbReference type="EC" id="6.3.2.9" evidence="7"/>
<dbReference type="Gene3D" id="3.40.1190.10">
    <property type="entry name" value="Mur-like, catalytic domain"/>
    <property type="match status" value="1"/>
</dbReference>
<evidence type="ECO:0000313" key="11">
    <source>
        <dbReference type="Proteomes" id="UP000460298"/>
    </source>
</evidence>
<dbReference type="PANTHER" id="PTHR43692:SF1">
    <property type="entry name" value="UDP-N-ACETYLMURAMOYLALANINE--D-GLUTAMATE LIGASE"/>
    <property type="match status" value="1"/>
</dbReference>
<dbReference type="GO" id="GO:0005737">
    <property type="term" value="C:cytoplasm"/>
    <property type="evidence" value="ECO:0007669"/>
    <property type="project" value="UniProtKB-SubCell"/>
</dbReference>
<dbReference type="GO" id="GO:0008360">
    <property type="term" value="P:regulation of cell shape"/>
    <property type="evidence" value="ECO:0007669"/>
    <property type="project" value="UniProtKB-KW"/>
</dbReference>
<proteinExistence type="inferred from homology"/>
<feature type="domain" description="Mur ligase central" evidence="9">
    <location>
        <begin position="147"/>
        <end position="250"/>
    </location>
</feature>
<keyword evidence="6 7" id="KW-0067">ATP-binding</keyword>
<keyword evidence="4 7" id="KW-0436">Ligase</keyword>
<dbReference type="Proteomes" id="UP000460298">
    <property type="component" value="Unassembled WGS sequence"/>
</dbReference>
<dbReference type="SUPFAM" id="SSF53623">
    <property type="entry name" value="MurD-like peptide ligases, catalytic domain"/>
    <property type="match status" value="1"/>
</dbReference>
<dbReference type="GO" id="GO:0051301">
    <property type="term" value="P:cell division"/>
    <property type="evidence" value="ECO:0007669"/>
    <property type="project" value="UniProtKB-KW"/>
</dbReference>
<evidence type="ECO:0000256" key="2">
    <source>
        <dbReference type="ARBA" id="ARBA00004752"/>
    </source>
</evidence>
<keyword evidence="7" id="KW-0133">Cell shape</keyword>
<evidence type="ECO:0000256" key="6">
    <source>
        <dbReference type="ARBA" id="ARBA00022840"/>
    </source>
</evidence>
<reference evidence="10 11" key="1">
    <citation type="submission" date="2019-10" db="EMBL/GenBank/DDBJ databases">
        <title>Extracellular Electron Transfer in a Candidatus Methanoperedens spp. Enrichment Culture.</title>
        <authorList>
            <person name="Berger S."/>
            <person name="Rangel Shaw D."/>
            <person name="Berben T."/>
            <person name="In 'T Zandt M."/>
            <person name="Frank J."/>
            <person name="Reimann J."/>
            <person name="Jetten M.S.M."/>
            <person name="Welte C.U."/>
        </authorList>
    </citation>
    <scope>NUCLEOTIDE SEQUENCE [LARGE SCALE GENOMIC DNA]</scope>
    <source>
        <strain evidence="10">SB12</strain>
    </source>
</reference>
<evidence type="ECO:0000256" key="1">
    <source>
        <dbReference type="ARBA" id="ARBA00004496"/>
    </source>
</evidence>
<comment type="similarity">
    <text evidence="7">Belongs to the MurCDEF family.</text>
</comment>
<comment type="subcellular location">
    <subcellularLocation>
        <location evidence="1 7">Cytoplasm</location>
    </subcellularLocation>
</comment>
<feature type="region of interest" description="Disordered" evidence="8">
    <location>
        <begin position="1"/>
        <end position="26"/>
    </location>
</feature>
<dbReference type="GO" id="GO:0008764">
    <property type="term" value="F:UDP-N-acetylmuramoylalanine-D-glutamate ligase activity"/>
    <property type="evidence" value="ECO:0007669"/>
    <property type="project" value="UniProtKB-UniRule"/>
</dbReference>
<evidence type="ECO:0000259" key="9">
    <source>
        <dbReference type="Pfam" id="PF08245"/>
    </source>
</evidence>
<dbReference type="Gene3D" id="3.40.50.720">
    <property type="entry name" value="NAD(P)-binding Rossmann-like Domain"/>
    <property type="match status" value="1"/>
</dbReference>
<dbReference type="InterPro" id="IPR013221">
    <property type="entry name" value="Mur_ligase_cen"/>
</dbReference>
<evidence type="ECO:0000256" key="8">
    <source>
        <dbReference type="SAM" id="MobiDB-lite"/>
    </source>
</evidence>
<evidence type="ECO:0000256" key="7">
    <source>
        <dbReference type="HAMAP-Rule" id="MF_00639"/>
    </source>
</evidence>
<dbReference type="PANTHER" id="PTHR43692">
    <property type="entry name" value="UDP-N-ACETYLMURAMOYLALANINE--D-GLUTAMATE LIGASE"/>
    <property type="match status" value="1"/>
</dbReference>
<keyword evidence="7" id="KW-0573">Peptidoglycan synthesis</keyword>
<dbReference type="EMBL" id="WBUI01000011">
    <property type="protein sequence ID" value="KAB2931976.1"/>
    <property type="molecule type" value="Genomic_DNA"/>
</dbReference>
<keyword evidence="5 7" id="KW-0547">Nucleotide-binding</keyword>
<dbReference type="Pfam" id="PF08245">
    <property type="entry name" value="Mur_ligase_M"/>
    <property type="match status" value="1"/>
</dbReference>
<evidence type="ECO:0000256" key="3">
    <source>
        <dbReference type="ARBA" id="ARBA00022490"/>
    </source>
</evidence>
<sequence>MARDARRRSLLAGRNHPQPDQSFDAPDSVMLDIASLDLKGRRVLVTGALGKTGRAMADLLTTLGSVVYGTDRKTDGPLEGMIDVRPREDADLLTEHQIEIVFVSPGVPLSGPLFARARDLGIPIIGDLDLGYLYLKKNAGNARIVAITGTDGKSTTTALIAHLLREAGIQALECGNYGLPFSAAVLQPTTVFVCECSSYQLEDLHYFKPDVGLLLNIAPDHLDRYAGMADYLRAKLNLFSLQEKEDFAVIGPVILTACRELGIGADEFPGNMKSVLTEVGEDQPAARLGDTTIAWSEFAVNSETNRRNAAMALAGVDALLKRGVDGGYAATAFYERVLRGLKSFRGLPHRQEIVIEREGVIFVNDSKATTVHAALSAVASFPGKKVYLLLGGLDKNSDFSLFREDEGLRIYPFGKAADKISEQTGVSRRFVGLEEAFYEALREARRSTAYFGGSTQPDSVILLSPACASQDAYRNYEERGEHFRRLALQ</sequence>
<dbReference type="GO" id="GO:0005524">
    <property type="term" value="F:ATP binding"/>
    <property type="evidence" value="ECO:0007669"/>
    <property type="project" value="UniProtKB-UniRule"/>
</dbReference>
<dbReference type="SUPFAM" id="SSF53244">
    <property type="entry name" value="MurD-like peptide ligases, peptide-binding domain"/>
    <property type="match status" value="1"/>
</dbReference>
<dbReference type="InterPro" id="IPR005762">
    <property type="entry name" value="MurD"/>
</dbReference>
<dbReference type="GO" id="GO:0009252">
    <property type="term" value="P:peptidoglycan biosynthetic process"/>
    <property type="evidence" value="ECO:0007669"/>
    <property type="project" value="UniProtKB-UniRule"/>
</dbReference>
<comment type="catalytic activity">
    <reaction evidence="7">
        <text>UDP-N-acetyl-alpha-D-muramoyl-L-alanine + D-glutamate + ATP = UDP-N-acetyl-alpha-D-muramoyl-L-alanyl-D-glutamate + ADP + phosphate + H(+)</text>
        <dbReference type="Rhea" id="RHEA:16429"/>
        <dbReference type="ChEBI" id="CHEBI:15378"/>
        <dbReference type="ChEBI" id="CHEBI:29986"/>
        <dbReference type="ChEBI" id="CHEBI:30616"/>
        <dbReference type="ChEBI" id="CHEBI:43474"/>
        <dbReference type="ChEBI" id="CHEBI:83898"/>
        <dbReference type="ChEBI" id="CHEBI:83900"/>
        <dbReference type="ChEBI" id="CHEBI:456216"/>
        <dbReference type="EC" id="6.3.2.9"/>
    </reaction>
</comment>
<dbReference type="InterPro" id="IPR036615">
    <property type="entry name" value="Mur_ligase_C_dom_sf"/>
</dbReference>
<gene>
    <name evidence="7 10" type="primary">murD</name>
    <name evidence="10" type="ORF">F9K24_11880</name>
</gene>
<dbReference type="SUPFAM" id="SSF51984">
    <property type="entry name" value="MurCD N-terminal domain"/>
    <property type="match status" value="1"/>
</dbReference>
<comment type="pathway">
    <text evidence="2 7">Cell wall biogenesis; peptidoglycan biosynthesis.</text>
</comment>
<dbReference type="GO" id="GO:0071555">
    <property type="term" value="P:cell wall organization"/>
    <property type="evidence" value="ECO:0007669"/>
    <property type="project" value="UniProtKB-KW"/>
</dbReference>
<protein>
    <recommendedName>
        <fullName evidence="7">UDP-N-acetylmuramoylalanine--D-glutamate ligase</fullName>
        <ecNumber evidence="7">6.3.2.9</ecNumber>
    </recommendedName>
    <alternativeName>
        <fullName evidence="7">D-glutamic acid-adding enzyme</fullName>
    </alternativeName>
    <alternativeName>
        <fullName evidence="7">UDP-N-acetylmuramoyl-L-alanyl-D-glutamate synthetase</fullName>
    </alternativeName>
</protein>